<comment type="caution">
    <text evidence="1">The sequence shown here is derived from an EMBL/GenBank/DDBJ whole genome shotgun (WGS) entry which is preliminary data.</text>
</comment>
<accession>A0ABN9YLA3</accession>
<proteinExistence type="predicted"/>
<dbReference type="Proteomes" id="UP001189429">
    <property type="component" value="Unassembled WGS sequence"/>
</dbReference>
<dbReference type="EMBL" id="CAUYUJ010022648">
    <property type="protein sequence ID" value="CAK0911826.1"/>
    <property type="molecule type" value="Genomic_DNA"/>
</dbReference>
<evidence type="ECO:0000313" key="2">
    <source>
        <dbReference type="Proteomes" id="UP001189429"/>
    </source>
</evidence>
<name>A0ABN9YLA3_9DINO</name>
<gene>
    <name evidence="1" type="ORF">PCOR1329_LOCUS85579</name>
</gene>
<protein>
    <submittedName>
        <fullName evidence="1">Uncharacterized protein</fullName>
    </submittedName>
</protein>
<keyword evidence="2" id="KW-1185">Reference proteome</keyword>
<sequence length="248" mass="25000">MVRNCPNPKYNPVFGSSGHLGVRVAGARARLGGAHKEGFVEPGLFLPAQQARQAAEAGEGAGGDGGPRGPVLEDGLAALTGLLSFFPNSRPLAAEVCRALVRARVAWASRAAPGGSGPLLGILGALSAGEAIVRLANRFPENVAVVNEAALAMGVLGGFGPVVDLMRGRPACLVAQEAGCCALVEMCRLGSAAMDAVRHEDDVAPARVVLEQARARFQSVGAAGGMLSRAELALGMLSALVAPPGGPA</sequence>
<evidence type="ECO:0000313" key="1">
    <source>
        <dbReference type="EMBL" id="CAK0911826.1"/>
    </source>
</evidence>
<organism evidence="1 2">
    <name type="scientific">Prorocentrum cordatum</name>
    <dbReference type="NCBI Taxonomy" id="2364126"/>
    <lineage>
        <taxon>Eukaryota</taxon>
        <taxon>Sar</taxon>
        <taxon>Alveolata</taxon>
        <taxon>Dinophyceae</taxon>
        <taxon>Prorocentrales</taxon>
        <taxon>Prorocentraceae</taxon>
        <taxon>Prorocentrum</taxon>
    </lineage>
</organism>
<reference evidence="1" key="1">
    <citation type="submission" date="2023-10" db="EMBL/GenBank/DDBJ databases">
        <authorList>
            <person name="Chen Y."/>
            <person name="Shah S."/>
            <person name="Dougan E. K."/>
            <person name="Thang M."/>
            <person name="Chan C."/>
        </authorList>
    </citation>
    <scope>NUCLEOTIDE SEQUENCE [LARGE SCALE GENOMIC DNA]</scope>
</reference>